<dbReference type="Proteomes" id="UP000182229">
    <property type="component" value="Unassembled WGS sequence"/>
</dbReference>
<accession>A0A1L9AU37</accession>
<organism evidence="1 2">
    <name type="scientific">Cystobacter ferrugineus</name>
    <dbReference type="NCBI Taxonomy" id="83449"/>
    <lineage>
        <taxon>Bacteria</taxon>
        <taxon>Pseudomonadati</taxon>
        <taxon>Myxococcota</taxon>
        <taxon>Myxococcia</taxon>
        <taxon>Myxococcales</taxon>
        <taxon>Cystobacterineae</taxon>
        <taxon>Archangiaceae</taxon>
        <taxon>Cystobacter</taxon>
    </lineage>
</organism>
<gene>
    <name evidence="1" type="ORF">BON30_48440</name>
</gene>
<sequence>MHSPAYPVEQGAKGFEKILDFIESMEGSGSLDTLLSGKRRRKYSRKAVREMFLEQSSEGHTSFALECSNAPWMGLWISLSEKERSGRLFVSLSLSPFSIVRQPGAVEDHTRRILSWVRNFASLFPVTYGFGHSSTDFSMGTNPLAEDPFAPYRVDEVYWLNVYGPQMVSEMGRERVLSTPASVVEELPGGAVLLLTRPTPADFDSEEARQAQARALVHLRPELKLETTLETLHERSRVFVPIPVHFDEDVADILHKKVAFEGLENKRRMVERFNLYRPPPVSEWMPAQQAPAPDVEDVKQAIDTYERLYAEQLVALMHSQKVPEATEGTLEALAAVDFALWHLGWGERFSAEEKEALIPALGAWLGMYLVSALGGQWVPRRKLEESAVRVGDRAWLPFLRARHALQHGEAPLDYSCSQFFRQARRSVQPAA</sequence>
<reference evidence="2" key="1">
    <citation type="submission" date="2016-11" db="EMBL/GenBank/DDBJ databases">
        <authorList>
            <person name="Shukria A."/>
            <person name="Stevens D.C."/>
        </authorList>
    </citation>
    <scope>NUCLEOTIDE SEQUENCE [LARGE SCALE GENOMIC DNA]</scope>
    <source>
        <strain evidence="2">Cbfe23</strain>
    </source>
</reference>
<name>A0A1L9AU37_9BACT</name>
<proteinExistence type="predicted"/>
<protein>
    <submittedName>
        <fullName evidence="1">Uncharacterized protein</fullName>
    </submittedName>
</protein>
<keyword evidence="2" id="KW-1185">Reference proteome</keyword>
<reference evidence="1 2" key="2">
    <citation type="submission" date="2016-12" db="EMBL/GenBank/DDBJ databases">
        <title>Draft Genome Sequence of Cystobacter ferrugineus Strain Cbfe23.</title>
        <authorList>
            <person name="Akbar S."/>
            <person name="Dowd S.E."/>
            <person name="Stevens D.C."/>
        </authorList>
    </citation>
    <scope>NUCLEOTIDE SEQUENCE [LARGE SCALE GENOMIC DNA]</scope>
    <source>
        <strain evidence="1 2">Cbfe23</strain>
    </source>
</reference>
<dbReference type="EMBL" id="MPIN01000035">
    <property type="protein sequence ID" value="OJH33511.1"/>
    <property type="molecule type" value="Genomic_DNA"/>
</dbReference>
<evidence type="ECO:0000313" key="1">
    <source>
        <dbReference type="EMBL" id="OJH33511.1"/>
    </source>
</evidence>
<comment type="caution">
    <text evidence="1">The sequence shown here is derived from an EMBL/GenBank/DDBJ whole genome shotgun (WGS) entry which is preliminary data.</text>
</comment>
<dbReference type="AlphaFoldDB" id="A0A1L9AU37"/>
<evidence type="ECO:0000313" key="2">
    <source>
        <dbReference type="Proteomes" id="UP000182229"/>
    </source>
</evidence>